<dbReference type="InterPro" id="IPR018062">
    <property type="entry name" value="HTH_AraC-typ_CS"/>
</dbReference>
<evidence type="ECO:0000256" key="1">
    <source>
        <dbReference type="ARBA" id="ARBA00023015"/>
    </source>
</evidence>
<keyword evidence="3" id="KW-0804">Transcription</keyword>
<proteinExistence type="predicted"/>
<dbReference type="RefSeq" id="WP_284237657.1">
    <property type="nucleotide sequence ID" value="NZ_BSSQ01000005.1"/>
</dbReference>
<feature type="domain" description="HTH araC/xylS-type" evidence="4">
    <location>
        <begin position="177"/>
        <end position="275"/>
    </location>
</feature>
<gene>
    <name evidence="5" type="ORF">MU1_12850</name>
</gene>
<evidence type="ECO:0000259" key="4">
    <source>
        <dbReference type="PROSITE" id="PS01124"/>
    </source>
</evidence>
<dbReference type="InterPro" id="IPR037923">
    <property type="entry name" value="HTH-like"/>
</dbReference>
<protein>
    <submittedName>
        <fullName evidence="5">AraC family transcriptional regulator</fullName>
    </submittedName>
</protein>
<keyword evidence="2" id="KW-0238">DNA-binding</keyword>
<dbReference type="PROSITE" id="PS00041">
    <property type="entry name" value="HTH_ARAC_FAMILY_1"/>
    <property type="match status" value="1"/>
</dbReference>
<reference evidence="5 6" key="1">
    <citation type="submission" date="2023-03" db="EMBL/GenBank/DDBJ databases">
        <title>Draft genome sequence of the bacteria which degrade cell wall of Tricholomamatutake.</title>
        <authorList>
            <person name="Konishi Y."/>
            <person name="Fukuta Y."/>
            <person name="Shirasaka N."/>
        </authorList>
    </citation>
    <scope>NUCLEOTIDE SEQUENCE [LARGE SCALE GENOMIC DNA]</scope>
    <source>
        <strain evidence="6">mu1</strain>
    </source>
</reference>
<dbReference type="SMART" id="SM00342">
    <property type="entry name" value="HTH_ARAC"/>
    <property type="match status" value="1"/>
</dbReference>
<evidence type="ECO:0000313" key="5">
    <source>
        <dbReference type="EMBL" id="GLX66941.1"/>
    </source>
</evidence>
<dbReference type="InterPro" id="IPR014710">
    <property type="entry name" value="RmlC-like_jellyroll"/>
</dbReference>
<keyword evidence="6" id="KW-1185">Reference proteome</keyword>
<accession>A0ABQ6GCB9</accession>
<dbReference type="Gene3D" id="2.60.120.10">
    <property type="entry name" value="Jelly Rolls"/>
    <property type="match status" value="1"/>
</dbReference>
<dbReference type="InterPro" id="IPR018060">
    <property type="entry name" value="HTH_AraC"/>
</dbReference>
<dbReference type="Pfam" id="PF12833">
    <property type="entry name" value="HTH_18"/>
    <property type="match status" value="1"/>
</dbReference>
<dbReference type="SUPFAM" id="SSF51215">
    <property type="entry name" value="Regulatory protein AraC"/>
    <property type="match status" value="1"/>
</dbReference>
<evidence type="ECO:0000256" key="2">
    <source>
        <dbReference type="ARBA" id="ARBA00023125"/>
    </source>
</evidence>
<dbReference type="Pfam" id="PF02311">
    <property type="entry name" value="AraC_binding"/>
    <property type="match status" value="1"/>
</dbReference>
<evidence type="ECO:0000256" key="3">
    <source>
        <dbReference type="ARBA" id="ARBA00023163"/>
    </source>
</evidence>
<name>A0ABQ6GCB9_9BACL</name>
<dbReference type="SUPFAM" id="SSF46689">
    <property type="entry name" value="Homeodomain-like"/>
    <property type="match status" value="2"/>
</dbReference>
<sequence length="277" mass="32840">MSTHDIYYYKDFMEIDFPFKLAFPNEETLNRVNHAHEHFQICYLTRGACIHHVNREAYLMTKGDMLAIPPFVPHRFERYQEERFEMVQIDFMPLVVDQDEILRDAPLFPKLRLSAKSQSSVEQLIASMKEEHRKKEDGYKLLIKADLIRMLVTLFREKSNDEQPEGASAFRNRELFFAAVQYIETHYAMQLNLEEMSQRAAMSPTYFSYMFKVLMGQPFIQYVNDIRIRKALDLLRMSDLSVMEICFETGFNNVSHFTRMFKKATGVSPLKYRKQGY</sequence>
<keyword evidence="1" id="KW-0805">Transcription regulation</keyword>
<evidence type="ECO:0000313" key="6">
    <source>
        <dbReference type="Proteomes" id="UP001157114"/>
    </source>
</evidence>
<dbReference type="Gene3D" id="1.10.10.60">
    <property type="entry name" value="Homeodomain-like"/>
    <property type="match status" value="2"/>
</dbReference>
<dbReference type="InterPro" id="IPR020449">
    <property type="entry name" value="Tscrpt_reg_AraC-type_HTH"/>
</dbReference>
<dbReference type="Proteomes" id="UP001157114">
    <property type="component" value="Unassembled WGS sequence"/>
</dbReference>
<dbReference type="PANTHER" id="PTHR43280">
    <property type="entry name" value="ARAC-FAMILY TRANSCRIPTIONAL REGULATOR"/>
    <property type="match status" value="1"/>
</dbReference>
<dbReference type="InterPro" id="IPR003313">
    <property type="entry name" value="AraC-bd"/>
</dbReference>
<dbReference type="PROSITE" id="PS01124">
    <property type="entry name" value="HTH_ARAC_FAMILY_2"/>
    <property type="match status" value="1"/>
</dbReference>
<dbReference type="PANTHER" id="PTHR43280:SF34">
    <property type="entry name" value="ARAC-FAMILY TRANSCRIPTIONAL REGULATOR"/>
    <property type="match status" value="1"/>
</dbReference>
<dbReference type="EMBL" id="BSSQ01000005">
    <property type="protein sequence ID" value="GLX66941.1"/>
    <property type="molecule type" value="Genomic_DNA"/>
</dbReference>
<dbReference type="InterPro" id="IPR009057">
    <property type="entry name" value="Homeodomain-like_sf"/>
</dbReference>
<dbReference type="PRINTS" id="PR00032">
    <property type="entry name" value="HTHARAC"/>
</dbReference>
<comment type="caution">
    <text evidence="5">The sequence shown here is derived from an EMBL/GenBank/DDBJ whole genome shotgun (WGS) entry which is preliminary data.</text>
</comment>
<organism evidence="5 6">
    <name type="scientific">Paenibacillus glycanilyticus</name>
    <dbReference type="NCBI Taxonomy" id="126569"/>
    <lineage>
        <taxon>Bacteria</taxon>
        <taxon>Bacillati</taxon>
        <taxon>Bacillota</taxon>
        <taxon>Bacilli</taxon>
        <taxon>Bacillales</taxon>
        <taxon>Paenibacillaceae</taxon>
        <taxon>Paenibacillus</taxon>
    </lineage>
</organism>